<dbReference type="SUPFAM" id="SSF52540">
    <property type="entry name" value="P-loop containing nucleoside triphosphate hydrolases"/>
    <property type="match status" value="2"/>
</dbReference>
<dbReference type="Gene3D" id="3.40.50.300">
    <property type="entry name" value="P-loop containing nucleotide triphosphate hydrolases"/>
    <property type="match status" value="1"/>
</dbReference>
<accession>A0ABT2GNB4</accession>
<keyword evidence="2" id="KW-1185">Reference proteome</keyword>
<reference evidence="1" key="1">
    <citation type="submission" date="2022-08" db="EMBL/GenBank/DDBJ databases">
        <authorList>
            <person name="Deng Y."/>
            <person name="Han X.-F."/>
            <person name="Zhang Y.-Q."/>
        </authorList>
    </citation>
    <scope>NUCLEOTIDE SEQUENCE</scope>
    <source>
        <strain evidence="1">CPCC 205763</strain>
    </source>
</reference>
<organism evidence="1 2">
    <name type="scientific">Herbiconiux aconitum</name>
    <dbReference type="NCBI Taxonomy" id="2970913"/>
    <lineage>
        <taxon>Bacteria</taxon>
        <taxon>Bacillati</taxon>
        <taxon>Actinomycetota</taxon>
        <taxon>Actinomycetes</taxon>
        <taxon>Micrococcales</taxon>
        <taxon>Microbacteriaceae</taxon>
        <taxon>Herbiconiux</taxon>
    </lineage>
</organism>
<evidence type="ECO:0000313" key="2">
    <source>
        <dbReference type="Proteomes" id="UP001165584"/>
    </source>
</evidence>
<protein>
    <recommendedName>
        <fullName evidence="3">AAA+ ATPase domain-containing protein</fullName>
    </recommendedName>
</protein>
<dbReference type="RefSeq" id="WP_259504278.1">
    <property type="nucleotide sequence ID" value="NZ_JANLCM010000001.1"/>
</dbReference>
<dbReference type="EMBL" id="JANLCM010000001">
    <property type="protein sequence ID" value="MCS5716775.1"/>
    <property type="molecule type" value="Genomic_DNA"/>
</dbReference>
<gene>
    <name evidence="1" type="ORF">N1027_01345</name>
</gene>
<sequence>MPSPLLVSALGAVVEITFDDAVSAQDATGFATAWEGAVAPASSRPEIHIHVTLGTTAVEFAGRFDVAAVNFGSAVAALSTKVTLAAIEYRKSQLVMLHACGVATPDGTVFAFVGPSGRGKTTLVSTLARTLAYVTDETIGIEAHGSVRPYRKPLSRVAAKGTKEQLSPQALGLLDLPERPLQIGSIALIDRRPDWEGPPRSEAVPLADALTQLVPELSYLPQLDKPLQRLAGLIGAIGGVNRIIYAEAGSIGPELLRALAETDRREPWSAVSISRGEGPVPPGSYVRVEALDGVRIGDVMVLLHGSMVRVLDGIGPAIWEATELPTTLEEISRSVEHRHGSPGGGAAIALVEAAAASLVEVGVLQRG</sequence>
<name>A0ABT2GNB4_9MICO</name>
<comment type="caution">
    <text evidence="1">The sequence shown here is derived from an EMBL/GenBank/DDBJ whole genome shotgun (WGS) entry which is preliminary data.</text>
</comment>
<proteinExistence type="predicted"/>
<evidence type="ECO:0000313" key="1">
    <source>
        <dbReference type="EMBL" id="MCS5716775.1"/>
    </source>
</evidence>
<dbReference type="InterPro" id="IPR027417">
    <property type="entry name" value="P-loop_NTPase"/>
</dbReference>
<dbReference type="Proteomes" id="UP001165584">
    <property type="component" value="Unassembled WGS sequence"/>
</dbReference>
<evidence type="ECO:0008006" key="3">
    <source>
        <dbReference type="Google" id="ProtNLM"/>
    </source>
</evidence>